<feature type="binding site" evidence="4">
    <location>
        <position position="1035"/>
    </location>
    <ligand>
        <name>ATP</name>
        <dbReference type="ChEBI" id="CHEBI:30616"/>
    </ligand>
</feature>
<keyword evidence="3 4" id="KW-0067">ATP-binding</keyword>
<dbReference type="SMART" id="SM00220">
    <property type="entry name" value="S_TKc"/>
    <property type="match status" value="5"/>
</dbReference>
<proteinExistence type="predicted"/>
<dbReference type="InterPro" id="IPR000719">
    <property type="entry name" value="Prot_kinase_dom"/>
</dbReference>
<dbReference type="EMBL" id="JAPFFF010000062">
    <property type="protein sequence ID" value="KAK8836981.1"/>
    <property type="molecule type" value="Genomic_DNA"/>
</dbReference>
<keyword evidence="1" id="KW-0808">Transferase</keyword>
<evidence type="ECO:0000259" key="6">
    <source>
        <dbReference type="PROSITE" id="PS50011"/>
    </source>
</evidence>
<evidence type="ECO:0000256" key="4">
    <source>
        <dbReference type="PROSITE-ProRule" id="PRU10141"/>
    </source>
</evidence>
<dbReference type="InterPro" id="IPR051681">
    <property type="entry name" value="Ser/Thr_Kinases-Pseudokinases"/>
</dbReference>
<protein>
    <recommendedName>
        <fullName evidence="6">Protein kinase domain-containing protein</fullName>
    </recommendedName>
</protein>
<keyword evidence="2 4" id="KW-0547">Nucleotide-binding</keyword>
<dbReference type="Pfam" id="PF07714">
    <property type="entry name" value="PK_Tyr_Ser-Thr"/>
    <property type="match status" value="3"/>
</dbReference>
<feature type="region of interest" description="Disordered" evidence="5">
    <location>
        <begin position="338"/>
        <end position="368"/>
    </location>
</feature>
<dbReference type="Gene3D" id="1.10.510.10">
    <property type="entry name" value="Transferase(Phosphotransferase) domain 1"/>
    <property type="match status" value="6"/>
</dbReference>
<evidence type="ECO:0000256" key="1">
    <source>
        <dbReference type="ARBA" id="ARBA00022527"/>
    </source>
</evidence>
<reference evidence="7 8" key="1">
    <citation type="submission" date="2024-04" db="EMBL/GenBank/DDBJ databases">
        <title>Tritrichomonas musculus Genome.</title>
        <authorList>
            <person name="Alves-Ferreira E."/>
            <person name="Grigg M."/>
            <person name="Lorenzi H."/>
            <person name="Galac M."/>
        </authorList>
    </citation>
    <scope>NUCLEOTIDE SEQUENCE [LARGE SCALE GENOMIC DNA]</scope>
    <source>
        <strain evidence="7 8">EAF2021</strain>
    </source>
</reference>
<feature type="binding site" evidence="4">
    <location>
        <position position="1362"/>
    </location>
    <ligand>
        <name>ATP</name>
        <dbReference type="ChEBI" id="CHEBI:30616"/>
    </ligand>
</feature>
<dbReference type="Proteomes" id="UP001470230">
    <property type="component" value="Unassembled WGS sequence"/>
</dbReference>
<evidence type="ECO:0000313" key="8">
    <source>
        <dbReference type="Proteomes" id="UP001470230"/>
    </source>
</evidence>
<evidence type="ECO:0000256" key="3">
    <source>
        <dbReference type="ARBA" id="ARBA00022840"/>
    </source>
</evidence>
<dbReference type="PROSITE" id="PS00107">
    <property type="entry name" value="PROTEIN_KINASE_ATP"/>
    <property type="match status" value="2"/>
</dbReference>
<accession>A0ABR2GSW4</accession>
<dbReference type="InterPro" id="IPR001245">
    <property type="entry name" value="Ser-Thr/Tyr_kinase_cat_dom"/>
</dbReference>
<dbReference type="PROSITE" id="PS50011">
    <property type="entry name" value="PROTEIN_KINASE_DOM"/>
    <property type="match status" value="6"/>
</dbReference>
<dbReference type="InterPro" id="IPR017441">
    <property type="entry name" value="Protein_kinase_ATP_BS"/>
</dbReference>
<evidence type="ECO:0000256" key="5">
    <source>
        <dbReference type="SAM" id="MobiDB-lite"/>
    </source>
</evidence>
<dbReference type="SUPFAM" id="SSF56112">
    <property type="entry name" value="Protein kinase-like (PK-like)"/>
    <property type="match status" value="6"/>
</dbReference>
<dbReference type="InterPro" id="IPR011009">
    <property type="entry name" value="Kinase-like_dom_sf"/>
</dbReference>
<keyword evidence="8" id="KW-1185">Reference proteome</keyword>
<feature type="domain" description="Protein kinase" evidence="6">
    <location>
        <begin position="29"/>
        <end position="300"/>
    </location>
</feature>
<feature type="domain" description="Protein kinase" evidence="6">
    <location>
        <begin position="707"/>
        <end position="969"/>
    </location>
</feature>
<keyword evidence="1" id="KW-0418">Kinase</keyword>
<gene>
    <name evidence="7" type="ORF">M9Y10_037017</name>
</gene>
<feature type="domain" description="Protein kinase" evidence="6">
    <location>
        <begin position="1683"/>
        <end position="1958"/>
    </location>
</feature>
<comment type="caution">
    <text evidence="7">The sequence shown here is derived from an EMBL/GenBank/DDBJ whole genome shotgun (WGS) entry which is preliminary data.</text>
</comment>
<dbReference type="PANTHER" id="PTHR44329">
    <property type="entry name" value="SERINE/THREONINE-PROTEIN KINASE TNNI3K-RELATED"/>
    <property type="match status" value="1"/>
</dbReference>
<feature type="domain" description="Protein kinase" evidence="6">
    <location>
        <begin position="1006"/>
        <end position="1274"/>
    </location>
</feature>
<dbReference type="Pfam" id="PF00069">
    <property type="entry name" value="Pkinase"/>
    <property type="match status" value="3"/>
</dbReference>
<organism evidence="7 8">
    <name type="scientific">Tritrichomonas musculus</name>
    <dbReference type="NCBI Taxonomy" id="1915356"/>
    <lineage>
        <taxon>Eukaryota</taxon>
        <taxon>Metamonada</taxon>
        <taxon>Parabasalia</taxon>
        <taxon>Tritrichomonadida</taxon>
        <taxon>Tritrichomonadidae</taxon>
        <taxon>Tritrichomonas</taxon>
    </lineage>
</organism>
<evidence type="ECO:0000313" key="7">
    <source>
        <dbReference type="EMBL" id="KAK8836981.1"/>
    </source>
</evidence>
<dbReference type="InterPro" id="IPR008271">
    <property type="entry name" value="Ser/Thr_kinase_AS"/>
</dbReference>
<keyword evidence="1" id="KW-0723">Serine/threonine-protein kinase</keyword>
<evidence type="ECO:0000256" key="2">
    <source>
        <dbReference type="ARBA" id="ARBA00022741"/>
    </source>
</evidence>
<name>A0ABR2GSW4_9EUKA</name>
<sequence length="1984" mass="231323">MNSLGINQNSILAELGISMSDYLLDMNKYKFQEKIYKSSKSEVYNIQKEEDNTNLIGKVFNININDSTKVKNSNIPLILYIFTKLNIPSIPKFIGFGLLNKSNEQNPVLVTEMIPNGTLEDILQFERKNGFNSKLSPTQKLIVIYGIALGMKQLHMQSIIHRNLNPESILLDDSFYPKISCFGSCVSILETLYYYGSDYIGRNRYIAPEVWSKKKYTKASDVYAFAMIVYEMMTNKKPFEKIINNNDIRTKVCAGDRPRVNKSIPYCYKKLIMSCWSEKPSDRPSFNEIVELLKRDRNFILDDNEELFLRFVNSPYSKCSENETFSIIKRYDLKNAQSDSLSDSDTKETDSDYDDSNSYSDDSDSATNKSNSFYDDSKLYINDINSPKMEFDPYPFININSYEKLEKVDEKSLFETFKIQEKKTKEVFLAKSFIFKQYDLLNIVCIKKVVEILAQINHLSFMKFIGYSPFNLEKEPKPVIITEFPTNGSLKEILEKGRKGDHVSQWDLTKKMIAIYGIAEGMKYLHSHNILHRALCPMNILFDDNFYPKIDNLEFCIDLEKDQTMTNNEKIPTSYIAPETILNNEYSKLSEVYSFSILIYEIFTNNEPNFNETNEHNILSDNDDIPQPYRDLLTKCSSHIPEDRPTFESIVDELKSENIFNIKNIDVDDYLLYMKYCSRSTFPTVFEADKFPILELNLGSIVNIANYTKSNIIGEVNSNGILRIQEIKTGNFFRSREILKENKLFSKEQYRLFYHKINIMPKLNFQSILKFIGFSPFNLENEPKPIIITEFPSNGSLKDIVEKERKKEFIDGWYLTEQIIAVYGIAEGMKYMHSHNILHRALCPMNILFDDNFYPKIDNLEFCIDLEKDQTMTNNESIPTSYIAPETILNNEYSKLSEVYSFSILIFEIFTNNEPNFNETNEHNILSDNDDIPQPFSELLTKCSSHIPEERPSFISIVDILKTSINSFNDGINKSMLTNYINSFDPYSLNSNKNSLSNVILNIKDFVKQNQIGYGSYGRVFKVKHVKTNKIYAAKISNKTVKNSSKDQKDSIKREFKILVKLNHPAILKFYGYSPVNHNNKRKPVIIIEYGQTSLYQVLKMESFSVAPDGWDLTKKLSVIYGIASGMKYLHSLNIIHRDLKPSNIILDEHLFPKISDFGLSKIKGHKSVDPGNKYKGTPAYIPPETWQHHIYSKAGDVYSFGLIVYEIMIGVTPFNGYNYYQIIHNVIQGNRPDFIYFIPDCYKKLIEACWSQDMYKRPSFSEITDYLVKNELFKNDIDVLEFENYIEYVEGRLPEEISETIFQKFDIDFHFVKKTNHLELLPTVNIINLDKYEKKKKLGSGNFGTVYKITDKKTKEEFAAKVLKNEFNDLEDIDKINFSREVNIMSFLKHEAIIKFIGFSQVNFKNHAKPTYVMELAKNESLEKVLCLERQCCSIPEWNNTKKFINIYGIASAMKYIHSKNIIHRDLKPGNIILDEYLYPKMADFGFAKDISQKLENINSNVLGTPAYISPEIYNKNKHGKESDVYAFSITLYEIITNEKPFANLNRFQIMREITSNNYRPPFNKKTPECYKKLIESCWAEKPEERPTFDEILEKLKTDKNFMFEDVDLDEFLLYSELIGDDYITRNSLNETHKKSDQKIDKVYLPLTDEKMTENTITIFNTLIKENQNKTDENLNFNLSNYEQHEIIKKGEFNKVYKVKEKSSGDFFSARISNIDMNRFSKDEIQRICDEMKKMTKLNHQSILKLIGFSPRNFKNESKPIFITELTSKISLDDIISIERQNVKFPEWNETKKLICIYGIASGMKYLHSHDIIHRNLKPSNILLDSSLYPKLSDFGICSHLLIMNSTTFQSISKMQGSSYYQAPEVLKSEGYEKASDVYSFALIVYEIMTGEKPMIEFKDFSSLYNEVVNKEFRPKFKKPINECYRRLIVKCWCQNPSERLSFHDIVEILRDDISFITHEINKKEYYKFIKKDREKMNFSAFQ</sequence>
<feature type="domain" description="Protein kinase" evidence="6">
    <location>
        <begin position="402"/>
        <end position="660"/>
    </location>
</feature>
<feature type="domain" description="Protein kinase" evidence="6">
    <location>
        <begin position="1333"/>
        <end position="1604"/>
    </location>
</feature>
<dbReference type="PROSITE" id="PS00108">
    <property type="entry name" value="PROTEIN_KINASE_ST"/>
    <property type="match status" value="2"/>
</dbReference>